<name>A0A267EGI3_9PLAT</name>
<dbReference type="GO" id="GO:0005886">
    <property type="term" value="C:plasma membrane"/>
    <property type="evidence" value="ECO:0007669"/>
    <property type="project" value="TreeGrafter"/>
</dbReference>
<dbReference type="OrthoDB" id="5585746at2759"/>
<feature type="compositionally biased region" description="Polar residues" evidence="7">
    <location>
        <begin position="50"/>
        <end position="65"/>
    </location>
</feature>
<feature type="compositionally biased region" description="Low complexity" evidence="7">
    <location>
        <begin position="84"/>
        <end position="95"/>
    </location>
</feature>
<evidence type="ECO:0000256" key="2">
    <source>
        <dbReference type="ARBA" id="ARBA00007018"/>
    </source>
</evidence>
<keyword evidence="4 8" id="KW-1133">Transmembrane helix</keyword>
<feature type="transmembrane region" description="Helical" evidence="8">
    <location>
        <begin position="201"/>
        <end position="225"/>
    </location>
</feature>
<dbReference type="EMBL" id="NIVC01002199">
    <property type="protein sequence ID" value="PAA60054.1"/>
    <property type="molecule type" value="Genomic_DNA"/>
</dbReference>
<dbReference type="Pfam" id="PF03006">
    <property type="entry name" value="HlyIII"/>
    <property type="match status" value="1"/>
</dbReference>
<feature type="non-terminal residue" evidence="9">
    <location>
        <position position="1"/>
    </location>
</feature>
<feature type="transmembrane region" description="Helical" evidence="8">
    <location>
        <begin position="237"/>
        <end position="256"/>
    </location>
</feature>
<evidence type="ECO:0000256" key="3">
    <source>
        <dbReference type="ARBA" id="ARBA00022692"/>
    </source>
</evidence>
<evidence type="ECO:0000256" key="1">
    <source>
        <dbReference type="ARBA" id="ARBA00004141"/>
    </source>
</evidence>
<feature type="transmembrane region" description="Helical" evidence="8">
    <location>
        <begin position="170"/>
        <end position="189"/>
    </location>
</feature>
<feature type="binding site" evidence="6">
    <location>
        <position position="221"/>
    </location>
    <ligand>
        <name>Zn(2+)</name>
        <dbReference type="ChEBI" id="CHEBI:29105"/>
    </ligand>
</feature>
<keyword evidence="6" id="KW-0479">Metal-binding</keyword>
<sequence length="408" mass="45990">VAKILFMDIKVKINNHTEPDLVIEEAQTNEPVLSTNPDQVEIDDSHDDLATQSKGCRQRSVNTSAEFGESPQQPPPAKSKARAARSSSHAGQHGAMSIRDQLDDLASRAKDGADRIIHVWRQGWRHTAHQGLPDWLKDNDFLVEGHRPQLGTFANCFRSIFRVHTETGNIWTHMLGCIAFTSMAVYFFSRPASQVRLQEKLVFSAFFFGAILCLGFSFLFHTVYCHSERIGRLFNKLDYCGIALLTMGSFVPWLYYGFYCRLVAKVVYLTLIGLLGTAAIVVSMFDEFAKPKFRPFRAGIFIMLGLSGVIPALHFVIADGFYHAVEHVSLGWLSLMAVLYITGAVIYAARFPERLFPGKFDIWLQSHQIFHVFVIVAAIVHFHGILRVANYRLTEGDCLSDDYVTEYS</sequence>
<dbReference type="GO" id="GO:0033211">
    <property type="term" value="P:adiponectin-activated signaling pathway"/>
    <property type="evidence" value="ECO:0007669"/>
    <property type="project" value="TreeGrafter"/>
</dbReference>
<feature type="transmembrane region" description="Helical" evidence="8">
    <location>
        <begin position="296"/>
        <end position="317"/>
    </location>
</feature>
<dbReference type="AlphaFoldDB" id="A0A267EGI3"/>
<protein>
    <submittedName>
        <fullName evidence="9">Uncharacterized protein</fullName>
    </submittedName>
</protein>
<accession>A0A267EGI3</accession>
<dbReference type="GO" id="GO:0046872">
    <property type="term" value="F:metal ion binding"/>
    <property type="evidence" value="ECO:0007669"/>
    <property type="project" value="UniProtKB-KW"/>
</dbReference>
<evidence type="ECO:0000313" key="10">
    <source>
        <dbReference type="EMBL" id="PAA70573.1"/>
    </source>
</evidence>
<evidence type="ECO:0000256" key="5">
    <source>
        <dbReference type="ARBA" id="ARBA00023136"/>
    </source>
</evidence>
<proteinExistence type="inferred from homology"/>
<keyword evidence="3 8" id="KW-0812">Transmembrane</keyword>
<dbReference type="EMBL" id="NIVC01001226">
    <property type="protein sequence ID" value="PAA70573.1"/>
    <property type="molecule type" value="Genomic_DNA"/>
</dbReference>
<feature type="transmembrane region" description="Helical" evidence="8">
    <location>
        <begin position="329"/>
        <end position="349"/>
    </location>
</feature>
<feature type="transmembrane region" description="Helical" evidence="8">
    <location>
        <begin position="262"/>
        <end position="284"/>
    </location>
</feature>
<feature type="binding site" evidence="6">
    <location>
        <position position="371"/>
    </location>
    <ligand>
        <name>Zn(2+)</name>
        <dbReference type="ChEBI" id="CHEBI:29105"/>
    </ligand>
</feature>
<keyword evidence="5 8" id="KW-0472">Membrane</keyword>
<feature type="region of interest" description="Disordered" evidence="7">
    <location>
        <begin position="50"/>
        <end position="97"/>
    </location>
</feature>
<reference evidence="9 12" key="1">
    <citation type="submission" date="2017-06" db="EMBL/GenBank/DDBJ databases">
        <title>A platform for efficient transgenesis in Macrostomum lignano, a flatworm model organism for stem cell research.</title>
        <authorList>
            <person name="Berezikov E."/>
        </authorList>
    </citation>
    <scope>NUCLEOTIDE SEQUENCE [LARGE SCALE GENOMIC DNA]</scope>
    <source>
        <strain evidence="9">DV1</strain>
        <tissue evidence="9">Whole organism</tissue>
    </source>
</reference>
<dbReference type="Proteomes" id="UP000215902">
    <property type="component" value="Unassembled WGS sequence"/>
</dbReference>
<keyword evidence="6" id="KW-0862">Zinc</keyword>
<evidence type="ECO:0000256" key="7">
    <source>
        <dbReference type="SAM" id="MobiDB-lite"/>
    </source>
</evidence>
<keyword evidence="12" id="KW-1185">Reference proteome</keyword>
<dbReference type="InterPro" id="IPR004254">
    <property type="entry name" value="AdipoR/HlyIII-related"/>
</dbReference>
<dbReference type="STRING" id="282301.A0A267EGI3"/>
<evidence type="ECO:0000256" key="4">
    <source>
        <dbReference type="ARBA" id="ARBA00022989"/>
    </source>
</evidence>
<comment type="caution">
    <text evidence="9">The sequence shown here is derived from an EMBL/GenBank/DDBJ whole genome shotgun (WGS) entry which is preliminary data.</text>
</comment>
<evidence type="ECO:0000256" key="8">
    <source>
        <dbReference type="SAM" id="Phobius"/>
    </source>
</evidence>
<gene>
    <name evidence="10" type="ORF">BOX15_Mlig012960g1</name>
    <name evidence="11" type="ORF">BOX15_Mlig012960g2</name>
    <name evidence="9" type="ORF">BOX15_Mlig031812g1</name>
</gene>
<feature type="transmembrane region" description="Helical" evidence="8">
    <location>
        <begin position="369"/>
        <end position="386"/>
    </location>
</feature>
<comment type="subcellular location">
    <subcellularLocation>
        <location evidence="1">Membrane</location>
        <topology evidence="1">Multi-pass membrane protein</topology>
    </subcellularLocation>
</comment>
<evidence type="ECO:0000256" key="6">
    <source>
        <dbReference type="PIRSR" id="PIRSR604254-1"/>
    </source>
</evidence>
<dbReference type="PANTHER" id="PTHR20855">
    <property type="entry name" value="ADIPOR/PROGESTIN RECEPTOR-RELATED"/>
    <property type="match status" value="1"/>
</dbReference>
<dbReference type="GO" id="GO:0038023">
    <property type="term" value="F:signaling receptor activity"/>
    <property type="evidence" value="ECO:0007669"/>
    <property type="project" value="TreeGrafter"/>
</dbReference>
<dbReference type="EMBL" id="NIVC01000056">
    <property type="protein sequence ID" value="PAA92359.1"/>
    <property type="molecule type" value="Genomic_DNA"/>
</dbReference>
<comment type="similarity">
    <text evidence="2">Belongs to the ADIPOR family.</text>
</comment>
<organism evidence="9 12">
    <name type="scientific">Macrostomum lignano</name>
    <dbReference type="NCBI Taxonomy" id="282301"/>
    <lineage>
        <taxon>Eukaryota</taxon>
        <taxon>Metazoa</taxon>
        <taxon>Spiralia</taxon>
        <taxon>Lophotrochozoa</taxon>
        <taxon>Platyhelminthes</taxon>
        <taxon>Rhabditophora</taxon>
        <taxon>Macrostomorpha</taxon>
        <taxon>Macrostomida</taxon>
        <taxon>Macrostomidae</taxon>
        <taxon>Macrostomum</taxon>
    </lineage>
</organism>
<evidence type="ECO:0000313" key="12">
    <source>
        <dbReference type="Proteomes" id="UP000215902"/>
    </source>
</evidence>
<feature type="binding site" evidence="6">
    <location>
        <position position="367"/>
    </location>
    <ligand>
        <name>Zn(2+)</name>
        <dbReference type="ChEBI" id="CHEBI:29105"/>
    </ligand>
</feature>
<evidence type="ECO:0000313" key="11">
    <source>
        <dbReference type="EMBL" id="PAA92359.1"/>
    </source>
</evidence>
<dbReference type="PANTHER" id="PTHR20855:SF52">
    <property type="entry name" value="ADIPONECTIN RECEPTOR PROTEIN"/>
    <property type="match status" value="1"/>
</dbReference>
<evidence type="ECO:0000313" key="9">
    <source>
        <dbReference type="EMBL" id="PAA60054.1"/>
    </source>
</evidence>